<dbReference type="EMBL" id="AP019302">
    <property type="protein sequence ID" value="BBH04698.1"/>
    <property type="molecule type" value="Genomic_DNA"/>
</dbReference>
<gene>
    <name evidence="1" type="ORF">Prudu_015903</name>
</gene>
<sequence length="460" mass="51069">MGTVKAFVLVSWTRPLKALVNKGSNRVIFIESGHEFIDVLISFLTLPMGTIIKLARNHSAPLGIGCMKNLYASVKDIDVQHFRTNCWDMLLCPRNGAGPIVENLEMNIDDCDNTRFFRCSNVPCWTPTRLSYYNTVPCRCGNLMNIAVDVYAKAGHEVFVKGPVRLIISDDLQVLPPETSVSSSLLKKAGAMDSNTIEELSLDIGADEVFNLLMCSFVSKTPLTDIFLKRRPRSMFNKNIGTQQISINSRMIEEARNMYSEANEIFVKLIVSKSKNVVCYAEAGEDFVNLLFSFLMLPLGFILKAARDVCLKGCIDRLYKSVKNLDGRLWKSDTRKELVVRPKPSPGFCYQNHPLGIEEASNVLGDQAEIVDPLSQYYEDENEDSSLGFLKGPAMFMVTDSLVVSSISPILGLSVLNDMNVPITDVEVQTVHVGVEEAFGLLVASFGCESAALTSVFLRR</sequence>
<proteinExistence type="predicted"/>
<name>A0A4Y1RLD2_PRUDU</name>
<organism evidence="1">
    <name type="scientific">Prunus dulcis</name>
    <name type="common">Almond</name>
    <name type="synonym">Amygdalus dulcis</name>
    <dbReference type="NCBI Taxonomy" id="3755"/>
    <lineage>
        <taxon>Eukaryota</taxon>
        <taxon>Viridiplantae</taxon>
        <taxon>Streptophyta</taxon>
        <taxon>Embryophyta</taxon>
        <taxon>Tracheophyta</taxon>
        <taxon>Spermatophyta</taxon>
        <taxon>Magnoliopsida</taxon>
        <taxon>eudicotyledons</taxon>
        <taxon>Gunneridae</taxon>
        <taxon>Pentapetalae</taxon>
        <taxon>rosids</taxon>
        <taxon>fabids</taxon>
        <taxon>Rosales</taxon>
        <taxon>Rosaceae</taxon>
        <taxon>Amygdaloideae</taxon>
        <taxon>Amygdaleae</taxon>
        <taxon>Prunus</taxon>
    </lineage>
</organism>
<dbReference type="PANTHER" id="PTHR33103">
    <property type="entry name" value="OS01G0153900 PROTEIN"/>
    <property type="match status" value="1"/>
</dbReference>
<dbReference type="Pfam" id="PF05056">
    <property type="entry name" value="DUF674"/>
    <property type="match status" value="1"/>
</dbReference>
<evidence type="ECO:0000313" key="1">
    <source>
        <dbReference type="EMBL" id="BBH04698.1"/>
    </source>
</evidence>
<dbReference type="PANTHER" id="PTHR33103:SF27">
    <property type="entry name" value="OS04G0594700 PROTEIN"/>
    <property type="match status" value="1"/>
</dbReference>
<evidence type="ECO:0008006" key="2">
    <source>
        <dbReference type="Google" id="ProtNLM"/>
    </source>
</evidence>
<dbReference type="InterPro" id="IPR007750">
    <property type="entry name" value="DUF674"/>
</dbReference>
<dbReference type="AlphaFoldDB" id="A0A4Y1RLD2"/>
<accession>A0A4Y1RLD2</accession>
<protein>
    <recommendedName>
        <fullName evidence="2">DUF674 family protein</fullName>
    </recommendedName>
</protein>
<reference evidence="1" key="1">
    <citation type="journal article" date="2019" name="Science">
        <title>Mutation of a bHLH transcription factor allowed almond domestication.</title>
        <authorList>
            <person name="Sanchez-Perez R."/>
            <person name="Pavan S."/>
            <person name="Mazzeo R."/>
            <person name="Moldovan C."/>
            <person name="Aiese Cigliano R."/>
            <person name="Del Cueto J."/>
            <person name="Ricciardi F."/>
            <person name="Lotti C."/>
            <person name="Ricciardi L."/>
            <person name="Dicenta F."/>
            <person name="Lopez-Marques R.L."/>
            <person name="Lindberg Moller B."/>
        </authorList>
    </citation>
    <scope>NUCLEOTIDE SEQUENCE</scope>
</reference>